<protein>
    <recommendedName>
        <fullName evidence="4">non-reducing end alpha-L-arabinofuranosidase</fullName>
        <ecNumber evidence="4">3.2.1.55</ecNumber>
    </recommendedName>
</protein>
<dbReference type="InterPro" id="IPR013780">
    <property type="entry name" value="Glyco_hydro_b"/>
</dbReference>
<gene>
    <name evidence="9" type="ORF">GCM10025791_35310</name>
</gene>
<dbReference type="SMART" id="SM00813">
    <property type="entry name" value="Alpha-L-AF_C"/>
    <property type="match status" value="1"/>
</dbReference>
<comment type="similarity">
    <text evidence="2">Belongs to the glycosyl hydrolase 51 family.</text>
</comment>
<dbReference type="SUPFAM" id="SSF51445">
    <property type="entry name" value="(Trans)glycosidases"/>
    <property type="match status" value="1"/>
</dbReference>
<evidence type="ECO:0000256" key="7">
    <source>
        <dbReference type="ARBA" id="ARBA00023295"/>
    </source>
</evidence>
<keyword evidence="7" id="KW-0326">Glycosidase</keyword>
<keyword evidence="5" id="KW-0378">Hydrolase</keyword>
<organism evidence="9 10">
    <name type="scientific">Halioxenophilus aromaticivorans</name>
    <dbReference type="NCBI Taxonomy" id="1306992"/>
    <lineage>
        <taxon>Bacteria</taxon>
        <taxon>Pseudomonadati</taxon>
        <taxon>Pseudomonadota</taxon>
        <taxon>Gammaproteobacteria</taxon>
        <taxon>Alteromonadales</taxon>
        <taxon>Alteromonadaceae</taxon>
        <taxon>Halioxenophilus</taxon>
    </lineage>
</organism>
<evidence type="ECO:0000256" key="6">
    <source>
        <dbReference type="ARBA" id="ARBA00023277"/>
    </source>
</evidence>
<evidence type="ECO:0000259" key="8">
    <source>
        <dbReference type="SMART" id="SM00813"/>
    </source>
</evidence>
<comment type="caution">
    <text evidence="9">The sequence shown here is derived from an EMBL/GenBank/DDBJ whole genome shotgun (WGS) entry which is preliminary data.</text>
</comment>
<accession>A0AAV3U6Q0</accession>
<dbReference type="EMBL" id="BAABLX010000029">
    <property type="protein sequence ID" value="GAA4951696.1"/>
    <property type="molecule type" value="Genomic_DNA"/>
</dbReference>
<reference evidence="10" key="1">
    <citation type="journal article" date="2019" name="Int. J. Syst. Evol. Microbiol.">
        <title>The Global Catalogue of Microorganisms (GCM) 10K type strain sequencing project: providing services to taxonomists for standard genome sequencing and annotation.</title>
        <authorList>
            <consortium name="The Broad Institute Genomics Platform"/>
            <consortium name="The Broad Institute Genome Sequencing Center for Infectious Disease"/>
            <person name="Wu L."/>
            <person name="Ma J."/>
        </authorList>
    </citation>
    <scope>NUCLEOTIDE SEQUENCE [LARGE SCALE GENOMIC DNA]</scope>
    <source>
        <strain evidence="10">JCM 19134</strain>
    </source>
</reference>
<dbReference type="PANTHER" id="PTHR43576:SF2">
    <property type="entry name" value="INTRACELLULAR EXO-ALPHA-L-ARABINOFURANOSIDASE 2"/>
    <property type="match status" value="1"/>
</dbReference>
<comment type="subunit">
    <text evidence="3">Homohexamer; trimer of dimers.</text>
</comment>
<keyword evidence="10" id="KW-1185">Reference proteome</keyword>
<evidence type="ECO:0000313" key="10">
    <source>
        <dbReference type="Proteomes" id="UP001409585"/>
    </source>
</evidence>
<dbReference type="InterPro" id="IPR055235">
    <property type="entry name" value="ASD1_cat"/>
</dbReference>
<evidence type="ECO:0000313" key="9">
    <source>
        <dbReference type="EMBL" id="GAA4951696.1"/>
    </source>
</evidence>
<evidence type="ECO:0000256" key="1">
    <source>
        <dbReference type="ARBA" id="ARBA00001462"/>
    </source>
</evidence>
<proteinExistence type="inferred from homology"/>
<feature type="domain" description="Alpha-L-arabinofuranosidase C-terminal" evidence="8">
    <location>
        <begin position="378"/>
        <end position="568"/>
    </location>
</feature>
<dbReference type="PANTHER" id="PTHR43576">
    <property type="entry name" value="ALPHA-L-ARABINOFURANOSIDASE C-RELATED"/>
    <property type="match status" value="1"/>
</dbReference>
<dbReference type="Gene3D" id="2.60.40.1180">
    <property type="entry name" value="Golgi alpha-mannosidase II"/>
    <property type="match status" value="1"/>
</dbReference>
<dbReference type="InterPro" id="IPR017853">
    <property type="entry name" value="GH"/>
</dbReference>
<name>A0AAV3U6Q0_9ALTE</name>
<keyword evidence="6" id="KW-0119">Carbohydrate metabolism</keyword>
<evidence type="ECO:0000256" key="2">
    <source>
        <dbReference type="ARBA" id="ARBA00007186"/>
    </source>
</evidence>
<dbReference type="AlphaFoldDB" id="A0AAV3U6Q0"/>
<dbReference type="EC" id="3.2.1.55" evidence="4"/>
<dbReference type="GO" id="GO:0046556">
    <property type="term" value="F:alpha-L-arabinofuranosidase activity"/>
    <property type="evidence" value="ECO:0007669"/>
    <property type="project" value="UniProtKB-EC"/>
</dbReference>
<dbReference type="Gene3D" id="3.20.20.80">
    <property type="entry name" value="Glycosidases"/>
    <property type="match status" value="1"/>
</dbReference>
<evidence type="ECO:0000256" key="3">
    <source>
        <dbReference type="ARBA" id="ARBA00011165"/>
    </source>
</evidence>
<dbReference type="Pfam" id="PF06964">
    <property type="entry name" value="Alpha-L-AF_C"/>
    <property type="match status" value="1"/>
</dbReference>
<dbReference type="Proteomes" id="UP001409585">
    <property type="component" value="Unassembled WGS sequence"/>
</dbReference>
<sequence>MTFLLTLQEQFHQKTNKNIKRCFMALSSFASKSSLTLGKLFSLSLIFSFLIFCLSLSSVTSAANTLIIGEPSEELTIHRDLFGQFSEHIGEGIYGGIWVGKDSAIENVNGIRTDVVNALKALKIPVIRWPGGCFADQYHWREGIGPREDRVSRLNAWGNIIETNQFGSHEFMEFIRQIDSKVYINVNLGSATVKDATDWLEYLTAAAPTSLAKERAENGHPEPYKVKYIGFGNEAWGCGGAMTAGEYFSRLKRYSTFALNLNPEQQFSGIDLLFDRGASNPHAMIKVAAGANDLDTEFTEKMMQLWAQAPGYLPIFDALSLHHYTMSRGPMSDSASEFEHSEYLRFVAMAQEMDTILKAHSAIMDKYDPERSVGLVVDEWGNWLKPDLATNPAFLKQNNTLRDAITAGVTLNIFARNAARVKMANIAQMVNVIQAMVLTQGEAMIVTPTYHLFKMYVPFQDAQLLPVDHKPGTINVGDKTIPTIDAMAARANDGSVWLALINIDSEHTLTVEPVLGTVAIKKAAGDVLTSAQVNDANSFKHPNRVNARQVSFAAKGSQPLKITLPPASVSVIQLSTKAIK</sequence>
<dbReference type="GO" id="GO:0046373">
    <property type="term" value="P:L-arabinose metabolic process"/>
    <property type="evidence" value="ECO:0007669"/>
    <property type="project" value="InterPro"/>
</dbReference>
<comment type="catalytic activity">
    <reaction evidence="1">
        <text>Hydrolysis of terminal non-reducing alpha-L-arabinofuranoside residues in alpha-L-arabinosides.</text>
        <dbReference type="EC" id="3.2.1.55"/>
    </reaction>
</comment>
<dbReference type="GO" id="GO:0000272">
    <property type="term" value="P:polysaccharide catabolic process"/>
    <property type="evidence" value="ECO:0007669"/>
    <property type="project" value="TreeGrafter"/>
</dbReference>
<dbReference type="SUPFAM" id="SSF51011">
    <property type="entry name" value="Glycosyl hydrolase domain"/>
    <property type="match status" value="1"/>
</dbReference>
<dbReference type="Pfam" id="PF22848">
    <property type="entry name" value="ASD1_dom"/>
    <property type="match status" value="1"/>
</dbReference>
<evidence type="ECO:0000256" key="5">
    <source>
        <dbReference type="ARBA" id="ARBA00022801"/>
    </source>
</evidence>
<dbReference type="InterPro" id="IPR010720">
    <property type="entry name" value="Alpha-L-AF_C"/>
</dbReference>
<evidence type="ECO:0000256" key="4">
    <source>
        <dbReference type="ARBA" id="ARBA00012670"/>
    </source>
</evidence>